<keyword evidence="4" id="KW-1185">Reference proteome</keyword>
<evidence type="ECO:0000313" key="3">
    <source>
        <dbReference type="EMBL" id="GHI82722.1"/>
    </source>
</evidence>
<proteinExistence type="predicted"/>
<accession>A0A919GRU1</accession>
<evidence type="ECO:0000256" key="1">
    <source>
        <dbReference type="SAM" id="MobiDB-lite"/>
    </source>
</evidence>
<protein>
    <recommendedName>
        <fullName evidence="5">Lipoprotein</fullName>
    </recommendedName>
</protein>
<keyword evidence="2" id="KW-0732">Signal</keyword>
<sequence>MITFTTGRKTVLTAAAIAVALATLSGCEDAPGGTAAPAATSASPAPESAPPSAVPTTAGAFSPEQAVAEAEKTPYASTITFNSSAAGRHISTMTGRINHNVPFTGRSEIRTPDDVPASQAMWMETVTTPDANYVRNRLQEGSGWRKTPRAEDNVANYAGYAKLLLTLGPSALKGMEEQGGIPTYHLAGRLDVDQVASVDPRTYRSMKAKGVTGFDIDQWVDSQGRTVRFEQRMEMRGIPAVNTGTFSDFGPVEEFNAPNGG</sequence>
<evidence type="ECO:0000313" key="4">
    <source>
        <dbReference type="Proteomes" id="UP000600026"/>
    </source>
</evidence>
<dbReference type="EMBL" id="BNEE01000002">
    <property type="protein sequence ID" value="GHI82722.1"/>
    <property type="molecule type" value="Genomic_DNA"/>
</dbReference>
<dbReference type="Gene3D" id="2.50.20.20">
    <property type="match status" value="1"/>
</dbReference>
<comment type="caution">
    <text evidence="3">The sequence shown here is derived from an EMBL/GenBank/DDBJ whole genome shotgun (WGS) entry which is preliminary data.</text>
</comment>
<organism evidence="3 4">
    <name type="scientific">Streptomyces xanthophaeus</name>
    <dbReference type="NCBI Taxonomy" id="67385"/>
    <lineage>
        <taxon>Bacteria</taxon>
        <taxon>Bacillati</taxon>
        <taxon>Actinomycetota</taxon>
        <taxon>Actinomycetes</taxon>
        <taxon>Kitasatosporales</taxon>
        <taxon>Streptomycetaceae</taxon>
        <taxon>Streptomyces</taxon>
    </lineage>
</organism>
<reference evidence="3" key="1">
    <citation type="submission" date="2020-09" db="EMBL/GenBank/DDBJ databases">
        <title>Whole genome shotgun sequence of Streptomyces xanthophaeus NBRC 12829.</title>
        <authorList>
            <person name="Komaki H."/>
            <person name="Tamura T."/>
        </authorList>
    </citation>
    <scope>NUCLEOTIDE SEQUENCE</scope>
    <source>
        <strain evidence="3">NBRC 12829</strain>
    </source>
</reference>
<dbReference type="Proteomes" id="UP000600026">
    <property type="component" value="Unassembled WGS sequence"/>
</dbReference>
<gene>
    <name evidence="3" type="ORF">Sxan_00860</name>
</gene>
<feature type="region of interest" description="Disordered" evidence="1">
    <location>
        <begin position="31"/>
        <end position="59"/>
    </location>
</feature>
<dbReference type="AlphaFoldDB" id="A0A919GRU1"/>
<evidence type="ECO:0008006" key="5">
    <source>
        <dbReference type="Google" id="ProtNLM"/>
    </source>
</evidence>
<dbReference type="SUPFAM" id="SSF89392">
    <property type="entry name" value="Prokaryotic lipoproteins and lipoprotein localization factors"/>
    <property type="match status" value="1"/>
</dbReference>
<feature type="chain" id="PRO_5039345617" description="Lipoprotein" evidence="2">
    <location>
        <begin position="31"/>
        <end position="261"/>
    </location>
</feature>
<feature type="compositionally biased region" description="Low complexity" evidence="1">
    <location>
        <begin position="31"/>
        <end position="46"/>
    </location>
</feature>
<dbReference type="RefSeq" id="WP_031145021.1">
    <property type="nucleotide sequence ID" value="NZ_BNEE01000002.1"/>
</dbReference>
<name>A0A919GRU1_9ACTN</name>
<dbReference type="PROSITE" id="PS51318">
    <property type="entry name" value="TAT"/>
    <property type="match status" value="1"/>
</dbReference>
<feature type="signal peptide" evidence="2">
    <location>
        <begin position="1"/>
        <end position="30"/>
    </location>
</feature>
<dbReference type="OrthoDB" id="4296548at2"/>
<dbReference type="InterPro" id="IPR006311">
    <property type="entry name" value="TAT_signal"/>
</dbReference>
<dbReference type="InterPro" id="IPR029046">
    <property type="entry name" value="LolA/LolB/LppX"/>
</dbReference>
<evidence type="ECO:0000256" key="2">
    <source>
        <dbReference type="SAM" id="SignalP"/>
    </source>
</evidence>